<dbReference type="KEGG" id="vnx:VNE69_03340"/>
<name>A0AAX4JB10_9MICR</name>
<organism evidence="1 2">
    <name type="scientific">Vairimorpha necatrix</name>
    <dbReference type="NCBI Taxonomy" id="6039"/>
    <lineage>
        <taxon>Eukaryota</taxon>
        <taxon>Fungi</taxon>
        <taxon>Fungi incertae sedis</taxon>
        <taxon>Microsporidia</taxon>
        <taxon>Nosematidae</taxon>
        <taxon>Vairimorpha</taxon>
    </lineage>
</organism>
<sequence length="173" mass="21342">MRYEKVSKVEIKDKWINNMYKEDISDKIIRMVIETYSNYNCTNYKCNNINNSYTNKYNCTKYNSYYYNNYYYNYSRLLDFKNILPLYLITGFIYLRKYLKNVKKGFRDSILFKLFLTCIWMGIKNYNDLQIQDFLESYRCDYKEITFIEANILSKINYDIDITENEMMNWDIN</sequence>
<dbReference type="RefSeq" id="XP_065329275.1">
    <property type="nucleotide sequence ID" value="XM_065473203.1"/>
</dbReference>
<dbReference type="GeneID" id="90540936"/>
<accession>A0AAX4JB10</accession>
<evidence type="ECO:0000313" key="2">
    <source>
        <dbReference type="Proteomes" id="UP001334084"/>
    </source>
</evidence>
<dbReference type="EMBL" id="CP142728">
    <property type="protein sequence ID" value="WUR03130.1"/>
    <property type="molecule type" value="Genomic_DNA"/>
</dbReference>
<gene>
    <name evidence="1" type="ORF">VNE69_03340</name>
</gene>
<evidence type="ECO:0008006" key="3">
    <source>
        <dbReference type="Google" id="ProtNLM"/>
    </source>
</evidence>
<reference evidence="1" key="1">
    <citation type="journal article" date="2024" name="BMC Genomics">
        <title>Functional annotation of a divergent genome using sequence and structure-based similarity.</title>
        <authorList>
            <person name="Svedberg D."/>
            <person name="Winiger R.R."/>
            <person name="Berg A."/>
            <person name="Sharma H."/>
            <person name="Tellgren-Roth C."/>
            <person name="Debrunner-Vossbrinck B.A."/>
            <person name="Vossbrinck C.R."/>
            <person name="Barandun J."/>
        </authorList>
    </citation>
    <scope>NUCLEOTIDE SEQUENCE</scope>
    <source>
        <strain evidence="1">Illinois isolate</strain>
    </source>
</reference>
<protein>
    <recommendedName>
        <fullName evidence="3">Cyclin N-terminal domain-containing protein</fullName>
    </recommendedName>
</protein>
<evidence type="ECO:0000313" key="1">
    <source>
        <dbReference type="EMBL" id="WUR03130.1"/>
    </source>
</evidence>
<keyword evidence="2" id="KW-1185">Reference proteome</keyword>
<dbReference type="Proteomes" id="UP001334084">
    <property type="component" value="Chromosome 3"/>
</dbReference>
<proteinExistence type="predicted"/>
<dbReference type="AlphaFoldDB" id="A0AAX4JB10"/>